<dbReference type="NCBIfam" id="TIGR00358">
    <property type="entry name" value="3_prime_RNase"/>
    <property type="match status" value="1"/>
</dbReference>
<dbReference type="GO" id="GO:0005829">
    <property type="term" value="C:cytosol"/>
    <property type="evidence" value="ECO:0007669"/>
    <property type="project" value="TreeGrafter"/>
</dbReference>
<sequence>MREFLLSLDPGVNPKLLSGKELDLIRFLEKLKVIELKNNIYRTVKKHYFGKIDIAVSGTGFLESFNSSIKKDLLIEPNDLLGASRGDIVVARRVHSGNKRAKAKVIGILKRKYQNLIVYLRKSNNKITAHNIQTNLLTPINATQKSLKILPRNAILVLDSLTSNVKHVLGTIDDPSIDEKISMAMFNKQEEFSDIALNEIKSYGDKVDAKLYPNRTDLRDLDFITIDPVDAKDFDDAVYYDTENSTLYVAIADVSSYVHPFTQLDMEAKKRGFTIYFPHKSIPMLPRPLSENLCSLKPNVDRLAYTFKIKLDPETYEVKSEELFEAIINSKRRFNYDEVDVIFETNKIDKSDVKLLPWMNELNRVIRIIRKRRLKKGYEFQTNDIKIHLDEETKLIDKTTIEKQTPSHELIEDCMLLANKASAKKLTDGIFRVHPPVSPKSIEALLEEIMAFGIFQETLIDTHKLIITIQKKAEDLGIKEDIDKLIIRSQKQAFYGHKKEGHFGLGFDEYSHFTSPIRRYSDLMLHRLLKSLKSPKDYQYLLKNIEADCKSVSSLERETDKVVRDYTDRKYARWAEANMNKTFKASIKYIKKTSIAIIQEPIRGVRVILNEEDLELFSEVDIKIISVDILKGDIYGELV</sequence>
<evidence type="ECO:0000256" key="1">
    <source>
        <dbReference type="ARBA" id="ARBA00001849"/>
    </source>
</evidence>
<dbReference type="Pfam" id="PF24190">
    <property type="entry name" value="OB_RNR_2nd"/>
    <property type="match status" value="1"/>
</dbReference>
<proteinExistence type="predicted"/>
<keyword evidence="5" id="KW-0378">Hydrolase</keyword>
<dbReference type="InterPro" id="IPR057293">
    <property type="entry name" value="RNR_OB2"/>
</dbReference>
<evidence type="ECO:0000256" key="7">
    <source>
        <dbReference type="ARBA" id="ARBA00022884"/>
    </source>
</evidence>
<feature type="domain" description="RNB" evidence="8">
    <location>
        <begin position="215"/>
        <end position="535"/>
    </location>
</feature>
<dbReference type="SMART" id="SM00955">
    <property type="entry name" value="RNB"/>
    <property type="match status" value="1"/>
</dbReference>
<evidence type="ECO:0000259" key="8">
    <source>
        <dbReference type="SMART" id="SM00955"/>
    </source>
</evidence>
<dbReference type="PANTHER" id="PTHR23355:SF9">
    <property type="entry name" value="DIS3-LIKE EXONUCLEASE 2"/>
    <property type="match status" value="1"/>
</dbReference>
<organism evidence="9">
    <name type="scientific">uncultured Campylobacterales bacterium</name>
    <dbReference type="NCBI Taxonomy" id="352960"/>
    <lineage>
        <taxon>Bacteria</taxon>
        <taxon>Pseudomonadati</taxon>
        <taxon>Campylobacterota</taxon>
        <taxon>Epsilonproteobacteria</taxon>
        <taxon>Campylobacterales</taxon>
        <taxon>environmental samples</taxon>
    </lineage>
</organism>
<dbReference type="Gene3D" id="2.40.50.140">
    <property type="entry name" value="Nucleic acid-binding proteins"/>
    <property type="match status" value="1"/>
</dbReference>
<evidence type="ECO:0000256" key="3">
    <source>
        <dbReference type="ARBA" id="ARBA00022490"/>
    </source>
</evidence>
<name>A0A6S6SWP6_9BACT</name>
<dbReference type="Pfam" id="PF22896">
    <property type="entry name" value="OB_RNR_1st"/>
    <property type="match status" value="1"/>
</dbReference>
<evidence type="ECO:0000256" key="2">
    <source>
        <dbReference type="ARBA" id="ARBA00012163"/>
    </source>
</evidence>
<dbReference type="PROSITE" id="PS01175">
    <property type="entry name" value="RIBONUCLEASE_II"/>
    <property type="match status" value="1"/>
</dbReference>
<evidence type="ECO:0000256" key="4">
    <source>
        <dbReference type="ARBA" id="ARBA00022722"/>
    </source>
</evidence>
<keyword evidence="3" id="KW-0963">Cytoplasm</keyword>
<dbReference type="SUPFAM" id="SSF50249">
    <property type="entry name" value="Nucleic acid-binding proteins"/>
    <property type="match status" value="2"/>
</dbReference>
<protein>
    <recommendedName>
        <fullName evidence="2">exoribonuclease II</fullName>
        <ecNumber evidence="2">3.1.13.1</ecNumber>
    </recommendedName>
</protein>
<dbReference type="PANTHER" id="PTHR23355">
    <property type="entry name" value="RIBONUCLEASE"/>
    <property type="match status" value="1"/>
</dbReference>
<dbReference type="InterPro" id="IPR050180">
    <property type="entry name" value="RNR_Ribonuclease"/>
</dbReference>
<gene>
    <name evidence="9" type="ORF">HELGO_WM14804</name>
</gene>
<dbReference type="InterPro" id="IPR012340">
    <property type="entry name" value="NA-bd_OB-fold"/>
</dbReference>
<dbReference type="InterPro" id="IPR022966">
    <property type="entry name" value="RNase_II/R_CS"/>
</dbReference>
<dbReference type="GO" id="GO:0003723">
    <property type="term" value="F:RNA binding"/>
    <property type="evidence" value="ECO:0007669"/>
    <property type="project" value="UniProtKB-KW"/>
</dbReference>
<reference evidence="9" key="1">
    <citation type="submission" date="2020-01" db="EMBL/GenBank/DDBJ databases">
        <authorList>
            <person name="Meier V. D."/>
            <person name="Meier V D."/>
        </authorList>
    </citation>
    <scope>NUCLEOTIDE SEQUENCE</scope>
    <source>
        <strain evidence="9">HLG_WM_MAG_12</strain>
    </source>
</reference>
<keyword evidence="7" id="KW-0694">RNA-binding</keyword>
<comment type="catalytic activity">
    <reaction evidence="1">
        <text>Exonucleolytic cleavage in the 3'- to 5'-direction to yield nucleoside 5'-phosphates.</text>
        <dbReference type="EC" id="3.1.13.1"/>
    </reaction>
</comment>
<accession>A0A6S6SWP6</accession>
<dbReference type="InterPro" id="IPR004476">
    <property type="entry name" value="RNase_II/RNase_R"/>
</dbReference>
<dbReference type="InterPro" id="IPR001900">
    <property type="entry name" value="RNase_II/R"/>
</dbReference>
<dbReference type="GO" id="GO:0006402">
    <property type="term" value="P:mRNA catabolic process"/>
    <property type="evidence" value="ECO:0007669"/>
    <property type="project" value="TreeGrafter"/>
</dbReference>
<dbReference type="InterPro" id="IPR054561">
    <property type="entry name" value="RNR_OB1_N"/>
</dbReference>
<evidence type="ECO:0000256" key="5">
    <source>
        <dbReference type="ARBA" id="ARBA00022801"/>
    </source>
</evidence>
<dbReference type="EC" id="3.1.13.1" evidence="2"/>
<dbReference type="GO" id="GO:0008859">
    <property type="term" value="F:exoribonuclease II activity"/>
    <property type="evidence" value="ECO:0007669"/>
    <property type="project" value="UniProtKB-EC"/>
</dbReference>
<evidence type="ECO:0000313" key="9">
    <source>
        <dbReference type="EMBL" id="CAA6807408.1"/>
    </source>
</evidence>
<keyword evidence="6" id="KW-0269">Exonuclease</keyword>
<keyword evidence="4" id="KW-0540">Nuclease</keyword>
<dbReference type="Pfam" id="PF00773">
    <property type="entry name" value="RNB"/>
    <property type="match status" value="1"/>
</dbReference>
<dbReference type="AlphaFoldDB" id="A0A6S6SWP6"/>
<evidence type="ECO:0000256" key="6">
    <source>
        <dbReference type="ARBA" id="ARBA00022839"/>
    </source>
</evidence>
<dbReference type="EMBL" id="CACVAW010000026">
    <property type="protein sequence ID" value="CAA6807408.1"/>
    <property type="molecule type" value="Genomic_DNA"/>
</dbReference>